<evidence type="ECO:0000256" key="3">
    <source>
        <dbReference type="ARBA" id="ARBA00004991"/>
    </source>
</evidence>
<evidence type="ECO:0000256" key="6">
    <source>
        <dbReference type="ARBA" id="ARBA00022729"/>
    </source>
</evidence>
<evidence type="ECO:0000256" key="5">
    <source>
        <dbReference type="ARBA" id="ARBA00012658"/>
    </source>
</evidence>
<evidence type="ECO:0000256" key="10">
    <source>
        <dbReference type="ARBA" id="ARBA00050474"/>
    </source>
</evidence>
<dbReference type="GO" id="GO:0042391">
    <property type="term" value="P:regulation of membrane potential"/>
    <property type="evidence" value="ECO:0007669"/>
    <property type="project" value="UniProtKB-ARBA"/>
</dbReference>
<keyword evidence="17" id="KW-1185">Reference proteome</keyword>
<gene>
    <name evidence="16" type="ORF">Fcan01_04520</name>
</gene>
<dbReference type="GO" id="GO:0030163">
    <property type="term" value="P:protein catabolic process"/>
    <property type="evidence" value="ECO:0007669"/>
    <property type="project" value="UniProtKB-ARBA"/>
</dbReference>
<comment type="catalytic activity">
    <reaction evidence="1">
        <text>a beta-D-glucosyl-(1&lt;-&gt;1')-N-acylsphing-4-enine + H2O = an N-acylsphing-4-enine + D-glucose</text>
        <dbReference type="Rhea" id="RHEA:13269"/>
        <dbReference type="ChEBI" id="CHEBI:4167"/>
        <dbReference type="ChEBI" id="CHEBI:15377"/>
        <dbReference type="ChEBI" id="CHEBI:22801"/>
        <dbReference type="ChEBI" id="CHEBI:52639"/>
        <dbReference type="EC" id="3.2.1.45"/>
    </reaction>
    <physiologicalReaction direction="left-to-right" evidence="1">
        <dbReference type="Rhea" id="RHEA:13270"/>
    </physiologicalReaction>
</comment>
<evidence type="ECO:0000256" key="11">
    <source>
        <dbReference type="ARBA" id="ARBA00051345"/>
    </source>
</evidence>
<keyword evidence="7 12" id="KW-0378">Hydrolase</keyword>
<feature type="chain" id="PRO_5012488769" description="Glucosylceramidase" evidence="13">
    <location>
        <begin position="21"/>
        <end position="521"/>
    </location>
</feature>
<feature type="signal peptide" evidence="13">
    <location>
        <begin position="1"/>
        <end position="20"/>
    </location>
</feature>
<feature type="domain" description="Glycosyl hydrolase family 30 TIM-barrel" evidence="14">
    <location>
        <begin position="99"/>
        <end position="450"/>
    </location>
</feature>
<comment type="pathway">
    <text evidence="2">Lipid metabolism; sphingolipid metabolism.</text>
</comment>
<dbReference type="InterPro" id="IPR001139">
    <property type="entry name" value="Glyco_hydro_30"/>
</dbReference>
<dbReference type="GO" id="GO:0016241">
    <property type="term" value="P:regulation of macroautophagy"/>
    <property type="evidence" value="ECO:0007669"/>
    <property type="project" value="UniProtKB-ARBA"/>
</dbReference>
<evidence type="ECO:0000313" key="17">
    <source>
        <dbReference type="Proteomes" id="UP000198287"/>
    </source>
</evidence>
<dbReference type="SUPFAM" id="SSF51445">
    <property type="entry name" value="(Trans)glycosidases"/>
    <property type="match status" value="1"/>
</dbReference>
<evidence type="ECO:0000256" key="2">
    <source>
        <dbReference type="ARBA" id="ARBA00004760"/>
    </source>
</evidence>
<dbReference type="GO" id="GO:0005774">
    <property type="term" value="C:vacuolar membrane"/>
    <property type="evidence" value="ECO:0007669"/>
    <property type="project" value="UniProtKB-ARBA"/>
</dbReference>
<evidence type="ECO:0000256" key="13">
    <source>
        <dbReference type="SAM" id="SignalP"/>
    </source>
</evidence>
<dbReference type="GO" id="GO:0006914">
    <property type="term" value="P:autophagy"/>
    <property type="evidence" value="ECO:0007669"/>
    <property type="project" value="UniProtKB-ARBA"/>
</dbReference>
<dbReference type="GO" id="GO:0005102">
    <property type="term" value="F:signaling receptor binding"/>
    <property type="evidence" value="ECO:0007669"/>
    <property type="project" value="UniProtKB-ARBA"/>
</dbReference>
<evidence type="ECO:0000256" key="12">
    <source>
        <dbReference type="RuleBase" id="RU361188"/>
    </source>
</evidence>
<evidence type="ECO:0000256" key="4">
    <source>
        <dbReference type="ARBA" id="ARBA00005382"/>
    </source>
</evidence>
<evidence type="ECO:0000256" key="9">
    <source>
        <dbReference type="ARBA" id="ARBA00023098"/>
    </source>
</evidence>
<dbReference type="GO" id="GO:0016758">
    <property type="term" value="F:hexosyltransferase activity"/>
    <property type="evidence" value="ECO:0007669"/>
    <property type="project" value="UniProtKB-ARBA"/>
</dbReference>
<dbReference type="GO" id="GO:0004348">
    <property type="term" value="F:glucosylceramidase activity"/>
    <property type="evidence" value="ECO:0007669"/>
    <property type="project" value="UniProtKB-EC"/>
</dbReference>
<dbReference type="STRING" id="158441.A0A226EPA1"/>
<reference evidence="16 17" key="1">
    <citation type="submission" date="2015-12" db="EMBL/GenBank/DDBJ databases">
        <title>The genome of Folsomia candida.</title>
        <authorList>
            <person name="Faddeeva A."/>
            <person name="Derks M.F."/>
            <person name="Anvar Y."/>
            <person name="Smit S."/>
            <person name="Van Straalen N."/>
            <person name="Roelofs D."/>
        </authorList>
    </citation>
    <scope>NUCLEOTIDE SEQUENCE [LARGE SCALE GENOMIC DNA]</scope>
    <source>
        <strain evidence="16 17">VU population</strain>
        <tissue evidence="16">Whole body</tissue>
    </source>
</reference>
<proteinExistence type="inferred from homology"/>
<dbReference type="AlphaFoldDB" id="A0A226EPA1"/>
<dbReference type="OrthoDB" id="2160638at2759"/>
<sequence>MHLRCVAIVAIVLWVGLSESGTPCNSRRFNHDSVVCVCDENFCDTLDPIEPTARGLLNVYESDRAGKRLEKREVQFGNDLPGPIFWNVNLERTERFQEIIGFGGSWSDAAAIGLDRLSPDLRTKVLRSYYSTEGIEYSTARVVISGCDFSNRPYTYDDVTNDWELNNWSLVEEDVNMKIPQMHEAVRHAGKPIKFMGSSWSPPAWMKNNGELNHGGQLIGNAGSYEWKQYARYLLKFFQAYRAAGIDFWGMTVQNEPMTGWDPWFPWNTCGFNAEMERDFAKLDLGPIMEEGGFAPGNFSIMVLDHNRPLALDWAITVFSDAEASRYVAGLAVHWYFYGTAGPYQVYDNIHTRFPDKFILGTEACNRNEIDGDHIGLGLWYLAEDYAHDILLNLLHWVGGWTDWNLVLDDEGGPNWVGNTHSAPIIVNPGAGEFYKNTQFYAMAHFSKFLPPGSIRIGASPGVEEEGTVELGAFERPDGGTVIIVINSSDMEQYFNLNDADLGVVKVKVDPHAFSTWVYYR</sequence>
<comment type="catalytic activity">
    <reaction evidence="11">
        <text>an N-acyl-1-beta-D-glucosyl-15-methylhexadecasphing-4-enine + H2O = an N-acyl-15-methylhexadecasphing-4-enine + D-glucose</text>
        <dbReference type="Rhea" id="RHEA:34755"/>
        <dbReference type="ChEBI" id="CHEBI:4167"/>
        <dbReference type="ChEBI" id="CHEBI:15377"/>
        <dbReference type="ChEBI" id="CHEBI:70815"/>
        <dbReference type="ChEBI" id="CHEBI:70846"/>
    </reaction>
    <physiologicalReaction direction="left-to-right" evidence="11">
        <dbReference type="Rhea" id="RHEA:34756"/>
    </physiologicalReaction>
</comment>
<dbReference type="EC" id="3.2.1.45" evidence="5 12"/>
<dbReference type="GO" id="GO:0005764">
    <property type="term" value="C:lysosome"/>
    <property type="evidence" value="ECO:0007669"/>
    <property type="project" value="UniProtKB-ARBA"/>
</dbReference>
<name>A0A226EPA1_FOLCA</name>
<dbReference type="SUPFAM" id="SSF51011">
    <property type="entry name" value="Glycosyl hydrolase domain"/>
    <property type="match status" value="1"/>
</dbReference>
<comment type="pathway">
    <text evidence="3">Sphingolipid metabolism.</text>
</comment>
<dbReference type="Pfam" id="PF17189">
    <property type="entry name" value="Glyco_hydro_30C"/>
    <property type="match status" value="1"/>
</dbReference>
<dbReference type="GO" id="GO:0051246">
    <property type="term" value="P:regulation of protein metabolic process"/>
    <property type="evidence" value="ECO:0007669"/>
    <property type="project" value="UniProtKB-ARBA"/>
</dbReference>
<feature type="domain" description="Glycosyl hydrolase family 30 beta sandwich" evidence="15">
    <location>
        <begin position="453"/>
        <end position="516"/>
    </location>
</feature>
<dbReference type="GO" id="GO:0006066">
    <property type="term" value="P:alcohol metabolic process"/>
    <property type="evidence" value="ECO:0007669"/>
    <property type="project" value="UniProtKB-ARBA"/>
</dbReference>
<evidence type="ECO:0000256" key="1">
    <source>
        <dbReference type="ARBA" id="ARBA00001013"/>
    </source>
</evidence>
<dbReference type="InterPro" id="IPR017853">
    <property type="entry name" value="GH"/>
</dbReference>
<evidence type="ECO:0000256" key="7">
    <source>
        <dbReference type="ARBA" id="ARBA00022801"/>
    </source>
</evidence>
<evidence type="ECO:0000313" key="16">
    <source>
        <dbReference type="EMBL" id="OXA58967.1"/>
    </source>
</evidence>
<keyword evidence="9 12" id="KW-0443">Lipid metabolism</keyword>
<dbReference type="GO" id="GO:0008202">
    <property type="term" value="P:steroid metabolic process"/>
    <property type="evidence" value="ECO:0007669"/>
    <property type="project" value="UniProtKB-ARBA"/>
</dbReference>
<organism evidence="16 17">
    <name type="scientific">Folsomia candida</name>
    <name type="common">Springtail</name>
    <dbReference type="NCBI Taxonomy" id="158441"/>
    <lineage>
        <taxon>Eukaryota</taxon>
        <taxon>Metazoa</taxon>
        <taxon>Ecdysozoa</taxon>
        <taxon>Arthropoda</taxon>
        <taxon>Hexapoda</taxon>
        <taxon>Collembola</taxon>
        <taxon>Entomobryomorpha</taxon>
        <taxon>Isotomoidea</taxon>
        <taxon>Isotomidae</taxon>
        <taxon>Proisotominae</taxon>
        <taxon>Folsomia</taxon>
    </lineage>
</organism>
<dbReference type="OMA" id="GPIMEEG"/>
<dbReference type="Proteomes" id="UP000198287">
    <property type="component" value="Unassembled WGS sequence"/>
</dbReference>
<accession>A0A226EPA1</accession>
<dbReference type="InterPro" id="IPR033452">
    <property type="entry name" value="GH30_C"/>
</dbReference>
<dbReference type="GO" id="GO:0006680">
    <property type="term" value="P:glucosylceramide catabolic process"/>
    <property type="evidence" value="ECO:0007669"/>
    <property type="project" value="TreeGrafter"/>
</dbReference>
<protein>
    <recommendedName>
        <fullName evidence="5 12">Glucosylceramidase</fullName>
        <ecNumber evidence="5 12">3.2.1.45</ecNumber>
    </recommendedName>
</protein>
<comment type="caution">
    <text evidence="16">The sequence shown here is derived from an EMBL/GenBank/DDBJ whole genome shotgun (WGS) entry which is preliminary data.</text>
</comment>
<dbReference type="PANTHER" id="PTHR11069">
    <property type="entry name" value="GLUCOSYLCERAMIDASE"/>
    <property type="match status" value="1"/>
</dbReference>
<dbReference type="GO" id="GO:0010605">
    <property type="term" value="P:negative regulation of macromolecule metabolic process"/>
    <property type="evidence" value="ECO:0007669"/>
    <property type="project" value="UniProtKB-ARBA"/>
</dbReference>
<dbReference type="FunFam" id="3.20.20.80:FF:000030">
    <property type="entry name" value="Lysosomal acid glucosylceramidase"/>
    <property type="match status" value="1"/>
</dbReference>
<evidence type="ECO:0000259" key="15">
    <source>
        <dbReference type="Pfam" id="PF17189"/>
    </source>
</evidence>
<dbReference type="Gene3D" id="3.20.20.80">
    <property type="entry name" value="Glycosidases"/>
    <property type="match status" value="1"/>
</dbReference>
<comment type="similarity">
    <text evidence="4 12">Belongs to the glycosyl hydrolase 30 family.</text>
</comment>
<dbReference type="EMBL" id="LNIX01000002">
    <property type="protein sequence ID" value="OXA58967.1"/>
    <property type="molecule type" value="Genomic_DNA"/>
</dbReference>
<dbReference type="PRINTS" id="PR00843">
    <property type="entry name" value="GLHYDRLASE30"/>
</dbReference>
<dbReference type="PANTHER" id="PTHR11069:SF23">
    <property type="entry name" value="LYSOSOMAL ACID GLUCOSYLCERAMIDASE"/>
    <property type="match status" value="1"/>
</dbReference>
<evidence type="ECO:0000259" key="14">
    <source>
        <dbReference type="Pfam" id="PF02055"/>
    </source>
</evidence>
<dbReference type="GO" id="GO:0007040">
    <property type="term" value="P:lysosome organization"/>
    <property type="evidence" value="ECO:0007669"/>
    <property type="project" value="UniProtKB-ARBA"/>
</dbReference>
<keyword evidence="6 13" id="KW-0732">Signal</keyword>
<keyword evidence="8 12" id="KW-0746">Sphingolipid metabolism</keyword>
<dbReference type="Pfam" id="PF02055">
    <property type="entry name" value="Glyco_hydro_30"/>
    <property type="match status" value="1"/>
</dbReference>
<dbReference type="GO" id="GO:0032006">
    <property type="term" value="P:regulation of TOR signaling"/>
    <property type="evidence" value="ECO:0007669"/>
    <property type="project" value="UniProtKB-ARBA"/>
</dbReference>
<dbReference type="InterPro" id="IPR033453">
    <property type="entry name" value="Glyco_hydro_30_TIM-barrel"/>
</dbReference>
<comment type="catalytic activity">
    <reaction evidence="10">
        <text>a beta-D-glucosylceramide + H2O = an N-acyl-sphingoid base + D-glucose</text>
        <dbReference type="Rhea" id="RHEA:81447"/>
        <dbReference type="ChEBI" id="CHEBI:4167"/>
        <dbReference type="ChEBI" id="CHEBI:15377"/>
        <dbReference type="ChEBI" id="CHEBI:83264"/>
        <dbReference type="ChEBI" id="CHEBI:83273"/>
    </reaction>
    <physiologicalReaction direction="left-to-right" evidence="10">
        <dbReference type="Rhea" id="RHEA:81448"/>
    </physiologicalReaction>
</comment>
<keyword evidence="12" id="KW-0326">Glycosidase</keyword>
<evidence type="ECO:0000256" key="8">
    <source>
        <dbReference type="ARBA" id="ARBA00022919"/>
    </source>
</evidence>